<reference evidence="5" key="1">
    <citation type="journal article" date="2019" name="Int. J. Syst. Evol. Microbiol.">
        <title>The Global Catalogue of Microorganisms (GCM) 10K type strain sequencing project: providing services to taxonomists for standard genome sequencing and annotation.</title>
        <authorList>
            <consortium name="The Broad Institute Genomics Platform"/>
            <consortium name="The Broad Institute Genome Sequencing Center for Infectious Disease"/>
            <person name="Wu L."/>
            <person name="Ma J."/>
        </authorList>
    </citation>
    <scope>NUCLEOTIDE SEQUENCE [LARGE SCALE GENOMIC DNA]</scope>
    <source>
        <strain evidence="5">JCM 4816</strain>
    </source>
</reference>
<dbReference type="PANTHER" id="PTHR30290:SF65">
    <property type="entry name" value="MONOACYL PHOSPHATIDYLINOSITOL TETRAMANNOSIDE-BINDING PROTEIN LPQW-RELATED"/>
    <property type="match status" value="1"/>
</dbReference>
<comment type="caution">
    <text evidence="4">The sequence shown here is derived from an EMBL/GenBank/DDBJ whole genome shotgun (WGS) entry which is preliminary data.</text>
</comment>
<feature type="domain" description="Solute-binding protein family 5" evidence="3">
    <location>
        <begin position="119"/>
        <end position="474"/>
    </location>
</feature>
<proteinExistence type="predicted"/>
<dbReference type="Pfam" id="PF00496">
    <property type="entry name" value="SBP_bac_5"/>
    <property type="match status" value="1"/>
</dbReference>
<dbReference type="Gene3D" id="3.40.190.10">
    <property type="entry name" value="Periplasmic binding protein-like II"/>
    <property type="match status" value="1"/>
</dbReference>
<feature type="chain" id="PRO_5047304356" evidence="2">
    <location>
        <begin position="21"/>
        <end position="563"/>
    </location>
</feature>
<feature type="signal peptide" evidence="2">
    <location>
        <begin position="1"/>
        <end position="20"/>
    </location>
</feature>
<gene>
    <name evidence="4" type="ORF">ACFP3V_08165</name>
</gene>
<organism evidence="4 5">
    <name type="scientific">Streptacidiphilus monticola</name>
    <dbReference type="NCBI Taxonomy" id="2161674"/>
    <lineage>
        <taxon>Bacteria</taxon>
        <taxon>Bacillati</taxon>
        <taxon>Actinomycetota</taxon>
        <taxon>Actinomycetes</taxon>
        <taxon>Kitasatosporales</taxon>
        <taxon>Streptomycetaceae</taxon>
        <taxon>Streptacidiphilus</taxon>
    </lineage>
</organism>
<keyword evidence="2" id="KW-0732">Signal</keyword>
<dbReference type="Gene3D" id="3.90.76.10">
    <property type="entry name" value="Dipeptide-binding Protein, Domain 1"/>
    <property type="match status" value="1"/>
</dbReference>
<dbReference type="SUPFAM" id="SSF53850">
    <property type="entry name" value="Periplasmic binding protein-like II"/>
    <property type="match status" value="1"/>
</dbReference>
<name>A0ABW1G263_9ACTN</name>
<dbReference type="RefSeq" id="WP_380581361.1">
    <property type="nucleotide sequence ID" value="NZ_JBHSQJ010000028.1"/>
</dbReference>
<protein>
    <submittedName>
        <fullName evidence="4">ABC transporter family substrate-binding protein</fullName>
    </submittedName>
</protein>
<evidence type="ECO:0000313" key="5">
    <source>
        <dbReference type="Proteomes" id="UP001596174"/>
    </source>
</evidence>
<dbReference type="InterPro" id="IPR039424">
    <property type="entry name" value="SBP_5"/>
</dbReference>
<dbReference type="CDD" id="cd08501">
    <property type="entry name" value="PBP2_Lpqw"/>
    <property type="match status" value="1"/>
</dbReference>
<feature type="compositionally biased region" description="Low complexity" evidence="1">
    <location>
        <begin position="27"/>
        <end position="48"/>
    </location>
</feature>
<dbReference type="PANTHER" id="PTHR30290">
    <property type="entry name" value="PERIPLASMIC BINDING COMPONENT OF ABC TRANSPORTER"/>
    <property type="match status" value="1"/>
</dbReference>
<dbReference type="PROSITE" id="PS51257">
    <property type="entry name" value="PROKAR_LIPOPROTEIN"/>
    <property type="match status" value="1"/>
</dbReference>
<evidence type="ECO:0000256" key="2">
    <source>
        <dbReference type="SAM" id="SignalP"/>
    </source>
</evidence>
<accession>A0ABW1G263</accession>
<sequence>MTRERLALPLAALAAVVALAVTSCSSSGSTGSSGASGSPTAPKAASAAVDYNPQPYDRVRTGGTYTTAGTFDDQGNPFDADATLTAARIWFWYNADAITYSPTGDVQYNPDYYSHVDVKVSGGNQVVTLTINPKAVFNDGTPIDWTAIEATWKANNGSDPKFNVSSTDGYDQITSVRPGADAKQAVITFKGVDASWPALFSTFLHPKAATVANFNGAYLKKANPQWGAGPYTVGTWDTHSGNVTFVRNPKWWGKPGKLDKRVFVKLDSTAAVNAFRNGQIDYTATGSAEGLKQISGINGTQIRRGGSPFEYSLYLNAKSPVLSELPVRKAVLEAIDRNQVARIEFQGLDYSEPLPGSGLLFSFQKGYQDNVSKVLSYSPADARKELDAAGWTAGSDGIRAKNGRKLEIGYTLIGSDPLDKALAQAFAAMLKQVGVKVDIRTVDESDFSKVLSTRDFDLFLSGNRSLDPFGQRYLCQEYCSTSASNLTGTGTAELDQQIKAVSQIADLDQQIAAANKVEQQELQQYAFLPLFSGPSIYAVKDGLANVGATIFGTPLPETIGWQS</sequence>
<feature type="region of interest" description="Disordered" evidence="1">
    <location>
        <begin position="27"/>
        <end position="63"/>
    </location>
</feature>
<dbReference type="EMBL" id="JBHSQJ010000028">
    <property type="protein sequence ID" value="MFC5907191.1"/>
    <property type="molecule type" value="Genomic_DNA"/>
</dbReference>
<keyword evidence="5" id="KW-1185">Reference proteome</keyword>
<evidence type="ECO:0000256" key="1">
    <source>
        <dbReference type="SAM" id="MobiDB-lite"/>
    </source>
</evidence>
<dbReference type="Gene3D" id="3.10.105.10">
    <property type="entry name" value="Dipeptide-binding Protein, Domain 3"/>
    <property type="match status" value="1"/>
</dbReference>
<dbReference type="Proteomes" id="UP001596174">
    <property type="component" value="Unassembled WGS sequence"/>
</dbReference>
<dbReference type="InterPro" id="IPR000914">
    <property type="entry name" value="SBP_5_dom"/>
</dbReference>
<evidence type="ECO:0000259" key="3">
    <source>
        <dbReference type="Pfam" id="PF00496"/>
    </source>
</evidence>
<evidence type="ECO:0000313" key="4">
    <source>
        <dbReference type="EMBL" id="MFC5907191.1"/>
    </source>
</evidence>